<dbReference type="OrthoDB" id="6025129at2"/>
<name>A0A2T1NA26_9FLAO</name>
<feature type="transmembrane region" description="Helical" evidence="1">
    <location>
        <begin position="87"/>
        <end position="106"/>
    </location>
</feature>
<feature type="transmembrane region" description="Helical" evidence="1">
    <location>
        <begin position="118"/>
        <end position="135"/>
    </location>
</feature>
<organism evidence="2 3">
    <name type="scientific">Aurantibacter aestuarii</name>
    <dbReference type="NCBI Taxonomy" id="1266046"/>
    <lineage>
        <taxon>Bacteria</taxon>
        <taxon>Pseudomonadati</taxon>
        <taxon>Bacteroidota</taxon>
        <taxon>Flavobacteriia</taxon>
        <taxon>Flavobacteriales</taxon>
        <taxon>Flavobacteriaceae</taxon>
        <taxon>Aurantibacter</taxon>
    </lineage>
</organism>
<reference evidence="2 3" key="1">
    <citation type="submission" date="2018-03" db="EMBL/GenBank/DDBJ databases">
        <title>Mesoflavibacter sp. HG37 and Mesoflavibacter sp. HG96 sp.nov., two marine bacteria isolated from seawater of Western Pacific Ocean.</title>
        <authorList>
            <person name="Cheng H."/>
            <person name="Wu Y.-H."/>
            <person name="Guo L.-L."/>
            <person name="Xu X.-W."/>
        </authorList>
    </citation>
    <scope>NUCLEOTIDE SEQUENCE [LARGE SCALE GENOMIC DNA]</scope>
    <source>
        <strain evidence="2 3">KCTC 32269</strain>
    </source>
</reference>
<dbReference type="RefSeq" id="WP_106463823.1">
    <property type="nucleotide sequence ID" value="NZ_PXOQ01000009.1"/>
</dbReference>
<dbReference type="Proteomes" id="UP000238426">
    <property type="component" value="Unassembled WGS sequence"/>
</dbReference>
<keyword evidence="3" id="KW-1185">Reference proteome</keyword>
<evidence type="ECO:0000313" key="3">
    <source>
        <dbReference type="Proteomes" id="UP000238426"/>
    </source>
</evidence>
<keyword evidence="1" id="KW-0472">Membrane</keyword>
<gene>
    <name evidence="2" type="ORF">C7H52_10350</name>
</gene>
<keyword evidence="1" id="KW-1133">Transmembrane helix</keyword>
<proteinExistence type="predicted"/>
<dbReference type="EMBL" id="PXOQ01000009">
    <property type="protein sequence ID" value="PSG88683.1"/>
    <property type="molecule type" value="Genomic_DNA"/>
</dbReference>
<evidence type="ECO:0000313" key="2">
    <source>
        <dbReference type="EMBL" id="PSG88683.1"/>
    </source>
</evidence>
<protein>
    <submittedName>
        <fullName evidence="2">Uncharacterized protein</fullName>
    </submittedName>
</protein>
<sequence>MNNTLRNILAVVLGWFAGSIVNMALVQLGYYIYPIPNVDTNNLEALTNVMPSLSSKHFIFPFLAHAVGTLVGAFITALIVLKYKVRFALVIGTLFFIGGIIVNMMLPAPTWFKAVDLLLAYMPMAFAGGFLAKSLKKTH</sequence>
<accession>A0A2T1NA26</accession>
<evidence type="ECO:0000256" key="1">
    <source>
        <dbReference type="SAM" id="Phobius"/>
    </source>
</evidence>
<comment type="caution">
    <text evidence="2">The sequence shown here is derived from an EMBL/GenBank/DDBJ whole genome shotgun (WGS) entry which is preliminary data.</text>
</comment>
<feature type="transmembrane region" description="Helical" evidence="1">
    <location>
        <begin position="7"/>
        <end position="33"/>
    </location>
</feature>
<feature type="transmembrane region" description="Helical" evidence="1">
    <location>
        <begin position="58"/>
        <end position="80"/>
    </location>
</feature>
<dbReference type="AlphaFoldDB" id="A0A2T1NA26"/>
<keyword evidence="1" id="KW-0812">Transmembrane</keyword>